<protein>
    <submittedName>
        <fullName evidence="3">Glycoside hydrolase family 128 protein</fullName>
    </submittedName>
</protein>
<reference evidence="3" key="1">
    <citation type="journal article" date="2020" name="Stud. Mycol.">
        <title>101 Dothideomycetes genomes: a test case for predicting lifestyles and emergence of pathogens.</title>
        <authorList>
            <person name="Haridas S."/>
            <person name="Albert R."/>
            <person name="Binder M."/>
            <person name="Bloem J."/>
            <person name="Labutti K."/>
            <person name="Salamov A."/>
            <person name="Andreopoulos B."/>
            <person name="Baker S."/>
            <person name="Barry K."/>
            <person name="Bills G."/>
            <person name="Bluhm B."/>
            <person name="Cannon C."/>
            <person name="Castanera R."/>
            <person name="Culley D."/>
            <person name="Daum C."/>
            <person name="Ezra D."/>
            <person name="Gonzalez J."/>
            <person name="Henrissat B."/>
            <person name="Kuo A."/>
            <person name="Liang C."/>
            <person name="Lipzen A."/>
            <person name="Lutzoni F."/>
            <person name="Magnuson J."/>
            <person name="Mondo S."/>
            <person name="Nolan M."/>
            <person name="Ohm R."/>
            <person name="Pangilinan J."/>
            <person name="Park H.-J."/>
            <person name="Ramirez L."/>
            <person name="Alfaro M."/>
            <person name="Sun H."/>
            <person name="Tritt A."/>
            <person name="Yoshinaga Y."/>
            <person name="Zwiers L.-H."/>
            <person name="Turgeon B."/>
            <person name="Goodwin S."/>
            <person name="Spatafora J."/>
            <person name="Crous P."/>
            <person name="Grigoriev I."/>
        </authorList>
    </citation>
    <scope>NUCLEOTIDE SEQUENCE</scope>
    <source>
        <strain evidence="3">CBS 113979</strain>
    </source>
</reference>
<dbReference type="AlphaFoldDB" id="A0A6G1GRU6"/>
<proteinExistence type="predicted"/>
<evidence type="ECO:0000256" key="1">
    <source>
        <dbReference type="SAM" id="SignalP"/>
    </source>
</evidence>
<dbReference type="PANTHER" id="PTHR34154">
    <property type="entry name" value="ALKALI-SENSITIVE LINKAGE PROTEIN 1"/>
    <property type="match status" value="1"/>
</dbReference>
<keyword evidence="1" id="KW-0732">Signal</keyword>
<evidence type="ECO:0000313" key="4">
    <source>
        <dbReference type="Proteomes" id="UP000800041"/>
    </source>
</evidence>
<dbReference type="InterPro" id="IPR024655">
    <property type="entry name" value="Asl1_glyco_hydro_catalytic"/>
</dbReference>
<dbReference type="GO" id="GO:0009277">
    <property type="term" value="C:fungal-type cell wall"/>
    <property type="evidence" value="ECO:0007669"/>
    <property type="project" value="TreeGrafter"/>
</dbReference>
<dbReference type="Pfam" id="PF11790">
    <property type="entry name" value="Glyco_hydro_cc"/>
    <property type="match status" value="1"/>
</dbReference>
<evidence type="ECO:0000259" key="2">
    <source>
        <dbReference type="Pfam" id="PF11790"/>
    </source>
</evidence>
<keyword evidence="4" id="KW-1185">Reference proteome</keyword>
<feature type="signal peptide" evidence="1">
    <location>
        <begin position="1"/>
        <end position="39"/>
    </location>
</feature>
<dbReference type="Gene3D" id="3.20.20.80">
    <property type="entry name" value="Glycosidases"/>
    <property type="match status" value="1"/>
</dbReference>
<feature type="domain" description="Asl1-like glycosyl hydrolase catalytic" evidence="2">
    <location>
        <begin position="58"/>
        <end position="291"/>
    </location>
</feature>
<dbReference type="EMBL" id="ML977173">
    <property type="protein sequence ID" value="KAF1983661.1"/>
    <property type="molecule type" value="Genomic_DNA"/>
</dbReference>
<dbReference type="SUPFAM" id="SSF51445">
    <property type="entry name" value="(Trans)glycosidases"/>
    <property type="match status" value="1"/>
</dbReference>
<sequence length="343" mass="36910">MRSTKIQVSYHWNPSRILNHHNVFISLISLLSLTALSAPQNTTSSPKRGLVDTFNHASHDPTLFTAANSTLTWFYNYYYLPTIRRTPLTYVPMIHGLSTLSASLPAIRSLDASVTHLLTFNEPDGSAESGGSNISAPDAAEAYISSILPLRDSHGLKISLPATTGSGRGMDWLADFNASCFSLNPDVGCPADFAAVHWYGDFGGMASYLGQFHEMYPQLPLWLTEFALPAASANVTGEMMRQSLAFLDGLEWVERYSWFGAFRPVDANAFTGDGVSLVGDGGGLSELGVMYLGGEGSGYYVGQTSGAGSSAVPGVPGMGGLKERLKVLEVVFGLVVWVMWFIA</sequence>
<dbReference type="GO" id="GO:0071966">
    <property type="term" value="P:fungal-type cell wall polysaccharide metabolic process"/>
    <property type="evidence" value="ECO:0007669"/>
    <property type="project" value="TreeGrafter"/>
</dbReference>
<gene>
    <name evidence="3" type="ORF">K402DRAFT_360639</name>
</gene>
<dbReference type="GO" id="GO:0016787">
    <property type="term" value="F:hydrolase activity"/>
    <property type="evidence" value="ECO:0007669"/>
    <property type="project" value="UniProtKB-KW"/>
</dbReference>
<dbReference type="InterPro" id="IPR017853">
    <property type="entry name" value="GH"/>
</dbReference>
<keyword evidence="3" id="KW-0378">Hydrolase</keyword>
<dbReference type="InterPro" id="IPR053183">
    <property type="entry name" value="ASL1"/>
</dbReference>
<dbReference type="PANTHER" id="PTHR34154:SF3">
    <property type="entry name" value="ALKALI-SENSITIVE LINKAGE PROTEIN 1"/>
    <property type="match status" value="1"/>
</dbReference>
<dbReference type="Proteomes" id="UP000800041">
    <property type="component" value="Unassembled WGS sequence"/>
</dbReference>
<dbReference type="OrthoDB" id="5959761at2759"/>
<evidence type="ECO:0000313" key="3">
    <source>
        <dbReference type="EMBL" id="KAF1983661.1"/>
    </source>
</evidence>
<name>A0A6G1GRU6_9PEZI</name>
<organism evidence="3 4">
    <name type="scientific">Aulographum hederae CBS 113979</name>
    <dbReference type="NCBI Taxonomy" id="1176131"/>
    <lineage>
        <taxon>Eukaryota</taxon>
        <taxon>Fungi</taxon>
        <taxon>Dikarya</taxon>
        <taxon>Ascomycota</taxon>
        <taxon>Pezizomycotina</taxon>
        <taxon>Dothideomycetes</taxon>
        <taxon>Pleosporomycetidae</taxon>
        <taxon>Aulographales</taxon>
        <taxon>Aulographaceae</taxon>
    </lineage>
</organism>
<feature type="chain" id="PRO_5026042690" evidence="1">
    <location>
        <begin position="40"/>
        <end position="343"/>
    </location>
</feature>
<accession>A0A6G1GRU6</accession>